<dbReference type="InterPro" id="IPR036866">
    <property type="entry name" value="RibonucZ/Hydroxyglut_hydro"/>
</dbReference>
<accession>X0S6A0</accession>
<proteinExistence type="predicted"/>
<reference evidence="1" key="1">
    <citation type="journal article" date="2014" name="Front. Microbiol.">
        <title>High frequency of phylogenetically diverse reductive dehalogenase-homologous genes in deep subseafloor sedimentary metagenomes.</title>
        <authorList>
            <person name="Kawai M."/>
            <person name="Futagami T."/>
            <person name="Toyoda A."/>
            <person name="Takaki Y."/>
            <person name="Nishi S."/>
            <person name="Hori S."/>
            <person name="Arai W."/>
            <person name="Tsubouchi T."/>
            <person name="Morono Y."/>
            <person name="Uchiyama I."/>
            <person name="Ito T."/>
            <person name="Fujiyama A."/>
            <person name="Inagaki F."/>
            <person name="Takami H."/>
        </authorList>
    </citation>
    <scope>NUCLEOTIDE SEQUENCE</scope>
    <source>
        <strain evidence="1">Expedition CK06-06</strain>
    </source>
</reference>
<gene>
    <name evidence="1" type="ORF">S01H1_17291</name>
</gene>
<organism evidence="1">
    <name type="scientific">marine sediment metagenome</name>
    <dbReference type="NCBI Taxonomy" id="412755"/>
    <lineage>
        <taxon>unclassified sequences</taxon>
        <taxon>metagenomes</taxon>
        <taxon>ecological metagenomes</taxon>
    </lineage>
</organism>
<name>X0S6A0_9ZZZZ</name>
<dbReference type="EMBL" id="BARS01009165">
    <property type="protein sequence ID" value="GAF70756.1"/>
    <property type="molecule type" value="Genomic_DNA"/>
</dbReference>
<feature type="non-terminal residue" evidence="1">
    <location>
        <position position="1"/>
    </location>
</feature>
<protein>
    <submittedName>
        <fullName evidence="1">Uncharacterized protein</fullName>
    </submittedName>
</protein>
<dbReference type="AlphaFoldDB" id="X0S6A0"/>
<comment type="caution">
    <text evidence="1">The sequence shown here is derived from an EMBL/GenBank/DDBJ whole genome shotgun (WGS) entry which is preliminary data.</text>
</comment>
<evidence type="ECO:0000313" key="1">
    <source>
        <dbReference type="EMBL" id="GAF70756.1"/>
    </source>
</evidence>
<sequence>VEGPVEIFSDVYSTGEIGTGIKEQAMVLKTEQGLIIITGCSHPGIVTVAKKAHRSVMIRYISSPAVSILAEQLLVQLKILLEN</sequence>
<dbReference type="Gene3D" id="3.60.15.10">
    <property type="entry name" value="Ribonuclease Z/Hydroxyacylglutathione hydrolase-like"/>
    <property type="match status" value="1"/>
</dbReference>